<dbReference type="GO" id="GO:0072686">
    <property type="term" value="C:mitotic spindle"/>
    <property type="evidence" value="ECO:0007669"/>
    <property type="project" value="TreeGrafter"/>
</dbReference>
<dbReference type="Gene3D" id="6.10.140.470">
    <property type="match status" value="1"/>
</dbReference>
<dbReference type="VEuPathDB" id="VectorBase:CSON013498"/>
<evidence type="ECO:0000313" key="8">
    <source>
        <dbReference type="EMBL" id="SSW98995.1"/>
    </source>
</evidence>
<dbReference type="Gene3D" id="3.30.457.60">
    <property type="match status" value="1"/>
</dbReference>
<dbReference type="SUPFAM" id="SSF75704">
    <property type="entry name" value="Mitotic arrest deficient-like 1, Mad1"/>
    <property type="match status" value="1"/>
</dbReference>
<reference evidence="9" key="2">
    <citation type="submission" date="2018-07" db="EMBL/GenBank/DDBJ databases">
        <authorList>
            <person name="Quirk P.G."/>
            <person name="Krulwich T.A."/>
        </authorList>
    </citation>
    <scope>NUCLEOTIDE SEQUENCE</scope>
</reference>
<dbReference type="Pfam" id="PF05557">
    <property type="entry name" value="MAD"/>
    <property type="match status" value="1"/>
</dbReference>
<evidence type="ECO:0000256" key="7">
    <source>
        <dbReference type="SAM" id="Coils"/>
    </source>
</evidence>
<accession>A0A336LSH5</accession>
<evidence type="ECO:0000256" key="6">
    <source>
        <dbReference type="ARBA" id="ARBA00023306"/>
    </source>
</evidence>
<name>A0A336LSH5_CULSO</name>
<dbReference type="EMBL" id="UFQS01000067">
    <property type="protein sequence ID" value="SSW98995.1"/>
    <property type="molecule type" value="Genomic_DNA"/>
</dbReference>
<evidence type="ECO:0000313" key="9">
    <source>
        <dbReference type="EMBL" id="SSX19377.1"/>
    </source>
</evidence>
<evidence type="ECO:0000256" key="1">
    <source>
        <dbReference type="ARBA" id="ARBA00004123"/>
    </source>
</evidence>
<gene>
    <name evidence="9" type="primary">CSON013498</name>
</gene>
<dbReference type="PANTHER" id="PTHR23168:SF0">
    <property type="entry name" value="MITOTIC SPINDLE ASSEMBLY CHECKPOINT PROTEIN MAD1"/>
    <property type="match status" value="1"/>
</dbReference>
<evidence type="ECO:0000256" key="3">
    <source>
        <dbReference type="ARBA" id="ARBA00022618"/>
    </source>
</evidence>
<feature type="coiled-coil region" evidence="7">
    <location>
        <begin position="289"/>
        <end position="357"/>
    </location>
</feature>
<dbReference type="GO" id="GO:0007094">
    <property type="term" value="P:mitotic spindle assembly checkpoint signaling"/>
    <property type="evidence" value="ECO:0007669"/>
    <property type="project" value="InterPro"/>
</dbReference>
<feature type="coiled-coil region" evidence="7">
    <location>
        <begin position="586"/>
        <end position="661"/>
    </location>
</feature>
<comment type="subcellular location">
    <subcellularLocation>
        <location evidence="1">Nucleus</location>
    </subcellularLocation>
</comment>
<reference evidence="8" key="1">
    <citation type="submission" date="2018-04" db="EMBL/GenBank/DDBJ databases">
        <authorList>
            <person name="Go L.Y."/>
            <person name="Mitchell J.A."/>
        </authorList>
    </citation>
    <scope>NUCLEOTIDE SEQUENCE</scope>
    <source>
        <tissue evidence="8">Whole organism</tissue>
    </source>
</reference>
<dbReference type="GO" id="GO:0005635">
    <property type="term" value="C:nuclear envelope"/>
    <property type="evidence" value="ECO:0007669"/>
    <property type="project" value="TreeGrafter"/>
</dbReference>
<evidence type="ECO:0000256" key="4">
    <source>
        <dbReference type="ARBA" id="ARBA00022776"/>
    </source>
</evidence>
<protein>
    <submittedName>
        <fullName evidence="9">CSON013498 protein</fullName>
    </submittedName>
</protein>
<keyword evidence="7" id="KW-0175">Coiled coil</keyword>
<feature type="coiled-coil region" evidence="7">
    <location>
        <begin position="125"/>
        <end position="254"/>
    </location>
</feature>
<organism evidence="9">
    <name type="scientific">Culicoides sonorensis</name>
    <name type="common">Biting midge</name>
    <dbReference type="NCBI Taxonomy" id="179676"/>
    <lineage>
        <taxon>Eukaryota</taxon>
        <taxon>Metazoa</taxon>
        <taxon>Ecdysozoa</taxon>
        <taxon>Arthropoda</taxon>
        <taxon>Hexapoda</taxon>
        <taxon>Insecta</taxon>
        <taxon>Pterygota</taxon>
        <taxon>Neoptera</taxon>
        <taxon>Endopterygota</taxon>
        <taxon>Diptera</taxon>
        <taxon>Nematocera</taxon>
        <taxon>Chironomoidea</taxon>
        <taxon>Ceratopogonidae</taxon>
        <taxon>Ceratopogoninae</taxon>
        <taxon>Culicoides</taxon>
        <taxon>Monoculicoides</taxon>
    </lineage>
</organism>
<proteinExistence type="inferred from homology"/>
<feature type="coiled-coil region" evidence="7">
    <location>
        <begin position="398"/>
        <end position="555"/>
    </location>
</feature>
<dbReference type="GO" id="GO:0051315">
    <property type="term" value="P:attachment of mitotic spindle microtubules to kinetochore"/>
    <property type="evidence" value="ECO:0007669"/>
    <property type="project" value="TreeGrafter"/>
</dbReference>
<dbReference type="GO" id="GO:0051301">
    <property type="term" value="P:cell division"/>
    <property type="evidence" value="ECO:0007669"/>
    <property type="project" value="UniProtKB-KW"/>
</dbReference>
<comment type="similarity">
    <text evidence="2">Belongs to the MAD1 family.</text>
</comment>
<sequence length="750" mass="87549">MDEIKSNFEREIEEQFADHLKPKCLTFDYLNSTFDPNAASSVKKRKLSIEQSVSIITMQEKNEDASSCNASMTSTNTSLNMSTWEQRRLKADLLEANSRICSLKKEIENQNRIRGDLELNYRHKIDQLTSETQHKTEKIDDLEKHIKTMRKSERKHREAAVKARTELDTYKIEAEEQIITLEKENEDLQDAMRSSKHDFEQEISEMMRSLNEEQTALQALQEEMEVIKSRNKELEQNQKELDAIKISLENEKGQRMIFESKVKDLEYQLAGYGEYQNLAKVTKERLNRFDEMERENERLTSKNKQLYELIGNKLMMEEQIYDLQSRLTNAEKEREELIEIRVKVEALEKDLEEWQKIATDYVPSEFKPGPVSLRKKIDDILQKDLQIANDSSAAKTECALMECEKEELKTQLDLNKKQIEDLQRGLKHHQTILSRLQKKLQLVAKERDAYKQLLDNYEKDLTISSSSSLNAPDSQTRLRIDNLEKTLAGYKEICARLEQEVEAAKSAPSDYTSTIVSLEQFDAMKRELNHVRVENEKLRRRKDELEIEMENRLLRATVMGNGTGDISHSGARKVLHFTQNPATEAHQSHVIEIEKLQAEIERLKKKCKKLEDGNLELTTRIQDESMMTINLKDMNKLQEKNKSLEAKIKHLKEIYKHMSQEFREVVYMLFGFRIDRIGNGLYRISSMYADSPDDYLSVRLNTEGSLDLLESQYYESLSDMIQTTLNIHNSMPAFLSSLTLELFNRTTMAM</sequence>
<keyword evidence="4" id="KW-0498">Mitosis</keyword>
<keyword evidence="5" id="KW-0539">Nucleus</keyword>
<evidence type="ECO:0000256" key="5">
    <source>
        <dbReference type="ARBA" id="ARBA00023242"/>
    </source>
</evidence>
<evidence type="ECO:0000256" key="2">
    <source>
        <dbReference type="ARBA" id="ARBA00008029"/>
    </source>
</evidence>
<dbReference type="GO" id="GO:0000776">
    <property type="term" value="C:kinetochore"/>
    <property type="evidence" value="ECO:0007669"/>
    <property type="project" value="TreeGrafter"/>
</dbReference>
<dbReference type="OMA" id="YKLDFMP"/>
<dbReference type="PANTHER" id="PTHR23168">
    <property type="entry name" value="MITOTIC SPINDLE ASSEMBLY CHECKPOINT PROTEIN MAD1 MITOTIC ARREST DEFICIENT-LIKE PROTEIN 1"/>
    <property type="match status" value="1"/>
</dbReference>
<dbReference type="EMBL" id="UFQT01000067">
    <property type="protein sequence ID" value="SSX19377.1"/>
    <property type="molecule type" value="Genomic_DNA"/>
</dbReference>
<dbReference type="InterPro" id="IPR008672">
    <property type="entry name" value="Mad1"/>
</dbReference>
<keyword evidence="3" id="KW-0132">Cell division</keyword>
<keyword evidence="6" id="KW-0131">Cell cycle</keyword>
<dbReference type="Gene3D" id="1.20.5.170">
    <property type="match status" value="1"/>
</dbReference>
<dbReference type="AlphaFoldDB" id="A0A336LSH5"/>
<dbReference type="Gene3D" id="6.10.250.90">
    <property type="match status" value="1"/>
</dbReference>